<evidence type="ECO:0000313" key="3">
    <source>
        <dbReference type="Proteomes" id="UP000663881"/>
    </source>
</evidence>
<protein>
    <submittedName>
        <fullName evidence="2">Uncharacterized protein</fullName>
    </submittedName>
</protein>
<feature type="non-terminal residue" evidence="2">
    <location>
        <position position="1"/>
    </location>
</feature>
<feature type="region of interest" description="Disordered" evidence="1">
    <location>
        <begin position="58"/>
        <end position="123"/>
    </location>
</feature>
<accession>A0A820KNZ6</accession>
<proteinExistence type="predicted"/>
<dbReference type="AlphaFoldDB" id="A0A820KNZ6"/>
<organism evidence="2 3">
    <name type="scientific">Adineta steineri</name>
    <dbReference type="NCBI Taxonomy" id="433720"/>
    <lineage>
        <taxon>Eukaryota</taxon>
        <taxon>Metazoa</taxon>
        <taxon>Spiralia</taxon>
        <taxon>Gnathifera</taxon>
        <taxon>Rotifera</taxon>
        <taxon>Eurotatoria</taxon>
        <taxon>Bdelloidea</taxon>
        <taxon>Adinetida</taxon>
        <taxon>Adinetidae</taxon>
        <taxon>Adineta</taxon>
    </lineage>
</organism>
<evidence type="ECO:0000313" key="2">
    <source>
        <dbReference type="EMBL" id="CAF4347697.1"/>
    </source>
</evidence>
<feature type="compositionally biased region" description="Polar residues" evidence="1">
    <location>
        <begin position="58"/>
        <end position="73"/>
    </location>
</feature>
<name>A0A820KNZ6_9BILA</name>
<comment type="caution">
    <text evidence="2">The sequence shown here is derived from an EMBL/GenBank/DDBJ whole genome shotgun (WGS) entry which is preliminary data.</text>
</comment>
<sequence>NHQIENCPSFPKLQSIFKAGNEDSATRKPWQWRNSGGYQEQQNFMPYHTCPQSWNPQTSWKPWPSTNLQNSWRGNHFRNMPFHHPPHPMYPQQYPQSNPIPPIIPQIHQPLPLPNAPNPPRPT</sequence>
<evidence type="ECO:0000256" key="1">
    <source>
        <dbReference type="SAM" id="MobiDB-lite"/>
    </source>
</evidence>
<reference evidence="2" key="1">
    <citation type="submission" date="2021-02" db="EMBL/GenBank/DDBJ databases">
        <authorList>
            <person name="Nowell W R."/>
        </authorList>
    </citation>
    <scope>NUCLEOTIDE SEQUENCE</scope>
</reference>
<dbReference type="EMBL" id="CAJOAY010021345">
    <property type="protein sequence ID" value="CAF4347697.1"/>
    <property type="molecule type" value="Genomic_DNA"/>
</dbReference>
<dbReference type="Proteomes" id="UP000663881">
    <property type="component" value="Unassembled WGS sequence"/>
</dbReference>
<feature type="compositionally biased region" description="Pro residues" evidence="1">
    <location>
        <begin position="111"/>
        <end position="123"/>
    </location>
</feature>
<gene>
    <name evidence="2" type="ORF">OKA104_LOCUS48632</name>
</gene>